<dbReference type="EMBL" id="CP111019">
    <property type="protein sequence ID" value="WAR12671.1"/>
    <property type="molecule type" value="Genomic_DNA"/>
</dbReference>
<organism evidence="2 3">
    <name type="scientific">Mya arenaria</name>
    <name type="common">Soft-shell clam</name>
    <dbReference type="NCBI Taxonomy" id="6604"/>
    <lineage>
        <taxon>Eukaryota</taxon>
        <taxon>Metazoa</taxon>
        <taxon>Spiralia</taxon>
        <taxon>Lophotrochozoa</taxon>
        <taxon>Mollusca</taxon>
        <taxon>Bivalvia</taxon>
        <taxon>Autobranchia</taxon>
        <taxon>Heteroconchia</taxon>
        <taxon>Euheterodonta</taxon>
        <taxon>Imparidentia</taxon>
        <taxon>Neoheterodontei</taxon>
        <taxon>Myida</taxon>
        <taxon>Myoidea</taxon>
        <taxon>Myidae</taxon>
        <taxon>Mya</taxon>
    </lineage>
</organism>
<feature type="non-terminal residue" evidence="2">
    <location>
        <position position="330"/>
    </location>
</feature>
<feature type="region of interest" description="Disordered" evidence="1">
    <location>
        <begin position="103"/>
        <end position="136"/>
    </location>
</feature>
<keyword evidence="3" id="KW-1185">Reference proteome</keyword>
<evidence type="ECO:0000313" key="2">
    <source>
        <dbReference type="EMBL" id="WAR12671.1"/>
    </source>
</evidence>
<evidence type="ECO:0000256" key="1">
    <source>
        <dbReference type="SAM" id="MobiDB-lite"/>
    </source>
</evidence>
<feature type="compositionally biased region" description="Basic and acidic residues" evidence="1">
    <location>
        <begin position="103"/>
        <end position="128"/>
    </location>
</feature>
<dbReference type="Proteomes" id="UP001164746">
    <property type="component" value="Chromosome 8"/>
</dbReference>
<gene>
    <name evidence="2" type="ORF">MAR_026851</name>
</gene>
<evidence type="ECO:0000313" key="3">
    <source>
        <dbReference type="Proteomes" id="UP001164746"/>
    </source>
</evidence>
<protein>
    <submittedName>
        <fullName evidence="2">Uncharacterized protein</fullName>
    </submittedName>
</protein>
<name>A0ABY7EZW2_MYAAR</name>
<accession>A0ABY7EZW2</accession>
<reference evidence="2" key="1">
    <citation type="submission" date="2022-11" db="EMBL/GenBank/DDBJ databases">
        <title>Centuries of genome instability and evolution in soft-shell clam transmissible cancer (bioRxiv).</title>
        <authorList>
            <person name="Hart S.F.M."/>
            <person name="Yonemitsu M.A."/>
            <person name="Giersch R.M."/>
            <person name="Beal B.F."/>
            <person name="Arriagada G."/>
            <person name="Davis B.W."/>
            <person name="Ostrander E.A."/>
            <person name="Goff S.P."/>
            <person name="Metzger M.J."/>
        </authorList>
    </citation>
    <scope>NUCLEOTIDE SEQUENCE</scope>
    <source>
        <strain evidence="2">MELC-2E11</strain>
        <tissue evidence="2">Siphon/mantle</tissue>
    </source>
</reference>
<proteinExistence type="predicted"/>
<sequence>MLKEGITVQHKARDKVAIMLTEGVIILHIARDKLVTKCAIMLKEGMIIPHIARDKVAIILTEGMVIPHIARDKNRWGNGERRGKERAGERGVVVGKGERWGKGEIRGKESAGEREGGEKDGKRVREGEMVPGGNVKELFGDVKNQSKVEIDKLRKFRAEINTYLDRRENELLDNIKKVNTEDENALSALKTDCELTKTGLEAMRTELTSGDVSVNQRYVASRRSQKELRRIYDNMEKMADRMNARKYLFTKDADTERLLGSKRGLGTLDVAGEFRKNISAFSSSVLTFSMLSSNSFSRRRSSHISDVVNFTAAVVEYDTVTTAKVFMGRA</sequence>